<dbReference type="EMBL" id="GL890965">
    <property type="protein sequence ID" value="EGJ29890.1"/>
    <property type="molecule type" value="Genomic_DNA"/>
</dbReference>
<proteinExistence type="predicted"/>
<evidence type="ECO:0000313" key="2">
    <source>
        <dbReference type="EMBL" id="EGJ29890.1"/>
    </source>
</evidence>
<dbReference type="HOGENOM" id="CLU_2845052_0_0_3"/>
<dbReference type="AlphaFoldDB" id="F4XZX2"/>
<dbReference type="Proteomes" id="UP000003959">
    <property type="component" value="Unassembled WGS sequence"/>
</dbReference>
<keyword evidence="3" id="KW-1185">Reference proteome</keyword>
<evidence type="ECO:0000256" key="1">
    <source>
        <dbReference type="SAM" id="MobiDB-lite"/>
    </source>
</evidence>
<feature type="compositionally biased region" description="Polar residues" evidence="1">
    <location>
        <begin position="11"/>
        <end position="21"/>
    </location>
</feature>
<feature type="region of interest" description="Disordered" evidence="1">
    <location>
        <begin position="1"/>
        <end position="22"/>
    </location>
</feature>
<reference evidence="3" key="1">
    <citation type="journal article" date="2011" name="Proc. Natl. Acad. Sci. U.S.A.">
        <title>Genomic insights into the physiology and ecology of the marine filamentous cyanobacterium Lyngbya majuscula.</title>
        <authorList>
            <person name="Jones A.C."/>
            <person name="Monroe E.A."/>
            <person name="Podell S."/>
            <person name="Hess W.R."/>
            <person name="Klages S."/>
            <person name="Esquenazi E."/>
            <person name="Niessen S."/>
            <person name="Hoover H."/>
            <person name="Rothmann M."/>
            <person name="Lasken R.S."/>
            <person name="Yates J.R.III."/>
            <person name="Reinhardt R."/>
            <person name="Kube M."/>
            <person name="Burkart M.D."/>
            <person name="Allen E.E."/>
            <person name="Dorrestein P.C."/>
            <person name="Gerwick W.H."/>
            <person name="Gerwick L."/>
        </authorList>
    </citation>
    <scope>NUCLEOTIDE SEQUENCE [LARGE SCALE GENOMIC DNA]</scope>
    <source>
        <strain evidence="3">3L</strain>
    </source>
</reference>
<gene>
    <name evidence="2" type="ORF">LYNGBM3L_59680</name>
</gene>
<protein>
    <submittedName>
        <fullName evidence="2">Uncharacterized protein</fullName>
    </submittedName>
</protein>
<evidence type="ECO:0000313" key="3">
    <source>
        <dbReference type="Proteomes" id="UP000003959"/>
    </source>
</evidence>
<sequence>MGDLGGLDVANETSQTTSKDSATLVIKSNKEQVQFYQVEPVELAQQNLSQTTPKQSIFFTKLNIY</sequence>
<accession>F4XZX2</accession>
<organism evidence="2 3">
    <name type="scientific">Moorena producens 3L</name>
    <dbReference type="NCBI Taxonomy" id="489825"/>
    <lineage>
        <taxon>Bacteria</taxon>
        <taxon>Bacillati</taxon>
        <taxon>Cyanobacteriota</taxon>
        <taxon>Cyanophyceae</taxon>
        <taxon>Coleofasciculales</taxon>
        <taxon>Coleofasciculaceae</taxon>
        <taxon>Moorena</taxon>
    </lineage>
</organism>
<name>F4XZX2_9CYAN</name>